<evidence type="ECO:0000256" key="5">
    <source>
        <dbReference type="ARBA" id="ARBA00022692"/>
    </source>
</evidence>
<feature type="transmembrane region" description="Helical" evidence="8">
    <location>
        <begin position="205"/>
        <end position="223"/>
    </location>
</feature>
<dbReference type="RefSeq" id="WP_183588247.1">
    <property type="nucleotide sequence ID" value="NZ_JACHCA010000007.1"/>
</dbReference>
<dbReference type="GO" id="GO:0016763">
    <property type="term" value="F:pentosyltransferase activity"/>
    <property type="evidence" value="ECO:0007669"/>
    <property type="project" value="TreeGrafter"/>
</dbReference>
<dbReference type="EMBL" id="JACHCA010000007">
    <property type="protein sequence ID" value="MBB6128975.1"/>
    <property type="molecule type" value="Genomic_DNA"/>
</dbReference>
<feature type="transmembrane region" description="Helical" evidence="8">
    <location>
        <begin position="9"/>
        <end position="25"/>
    </location>
</feature>
<dbReference type="AlphaFoldDB" id="A0A841JKS8"/>
<sequence>MNIKFKRNPFLLFLPFLLYYVYYILKHKWPVLYGDEPRYISFAVNLLHGFYSPPAPVINLWNGPGYPIALMPFAALHLPIIFYPLLNALFYYLSIIFLYKALTCVAREQIARFFAIIWAFYFNIYTYLPAILTEIFSAFLIAAFIYSVVLFYNGCRFKHLVLSGFLLGFLTLTKIIFGYVLLSSLLVCLILLVLGKVKKNYQNSLYIILIAFITTAPYLLYTYNLTGRFFYWGNSGGMSLYWMSTPDNLEYGDWKLPSLTNLLSPQPFNTTEGDSLLKANHSAEIASILKHEGAEQDDLFKKAAIRNIRATPKKFIKNYFYNLSRMLFDFPYSYSYQIPQTIINILTGSLVFWASVVALMLSVINRRRIAYAIKFIMLIFVLYFLISGLVSAYARQFDVMMPVVLFWIAYMADKLPKISLRFAAEPVENGLG</sequence>
<keyword evidence="3" id="KW-0328">Glycosyltransferase</keyword>
<evidence type="ECO:0000256" key="3">
    <source>
        <dbReference type="ARBA" id="ARBA00022676"/>
    </source>
</evidence>
<organism evidence="9 10">
    <name type="scientific">Mucilaginibacter lappiensis</name>
    <dbReference type="NCBI Taxonomy" id="354630"/>
    <lineage>
        <taxon>Bacteria</taxon>
        <taxon>Pseudomonadati</taxon>
        <taxon>Bacteroidota</taxon>
        <taxon>Sphingobacteriia</taxon>
        <taxon>Sphingobacteriales</taxon>
        <taxon>Sphingobacteriaceae</taxon>
        <taxon>Mucilaginibacter</taxon>
    </lineage>
</organism>
<dbReference type="PANTHER" id="PTHR33908">
    <property type="entry name" value="MANNOSYLTRANSFERASE YKCB-RELATED"/>
    <property type="match status" value="1"/>
</dbReference>
<dbReference type="GO" id="GO:0005886">
    <property type="term" value="C:plasma membrane"/>
    <property type="evidence" value="ECO:0007669"/>
    <property type="project" value="UniProtKB-SubCell"/>
</dbReference>
<evidence type="ECO:0000256" key="6">
    <source>
        <dbReference type="ARBA" id="ARBA00022989"/>
    </source>
</evidence>
<feature type="transmembrane region" description="Helical" evidence="8">
    <location>
        <begin position="165"/>
        <end position="193"/>
    </location>
</feature>
<evidence type="ECO:0000256" key="8">
    <source>
        <dbReference type="SAM" id="Phobius"/>
    </source>
</evidence>
<evidence type="ECO:0008006" key="11">
    <source>
        <dbReference type="Google" id="ProtNLM"/>
    </source>
</evidence>
<dbReference type="InterPro" id="IPR050297">
    <property type="entry name" value="LipidA_mod_glycosyltrf_83"/>
</dbReference>
<gene>
    <name evidence="9" type="ORF">HDF22_003098</name>
</gene>
<comment type="caution">
    <text evidence="9">The sequence shown here is derived from an EMBL/GenBank/DDBJ whole genome shotgun (WGS) entry which is preliminary data.</text>
</comment>
<feature type="transmembrane region" description="Helical" evidence="8">
    <location>
        <begin position="135"/>
        <end position="153"/>
    </location>
</feature>
<protein>
    <recommendedName>
        <fullName evidence="11">Dolichyl-phosphate-mannose-protein mannosyltransferase</fullName>
    </recommendedName>
</protein>
<evidence type="ECO:0000256" key="2">
    <source>
        <dbReference type="ARBA" id="ARBA00022475"/>
    </source>
</evidence>
<evidence type="ECO:0000256" key="1">
    <source>
        <dbReference type="ARBA" id="ARBA00004651"/>
    </source>
</evidence>
<feature type="transmembrane region" description="Helical" evidence="8">
    <location>
        <begin position="342"/>
        <end position="364"/>
    </location>
</feature>
<dbReference type="PANTHER" id="PTHR33908:SF11">
    <property type="entry name" value="MEMBRANE PROTEIN"/>
    <property type="match status" value="1"/>
</dbReference>
<keyword evidence="5 8" id="KW-0812">Transmembrane</keyword>
<evidence type="ECO:0000256" key="7">
    <source>
        <dbReference type="ARBA" id="ARBA00023136"/>
    </source>
</evidence>
<dbReference type="GO" id="GO:0009103">
    <property type="term" value="P:lipopolysaccharide biosynthetic process"/>
    <property type="evidence" value="ECO:0007669"/>
    <property type="project" value="UniProtKB-ARBA"/>
</dbReference>
<reference evidence="9 10" key="1">
    <citation type="submission" date="2020-08" db="EMBL/GenBank/DDBJ databases">
        <title>Genomic Encyclopedia of Type Strains, Phase IV (KMG-V): Genome sequencing to study the core and pangenomes of soil and plant-associated prokaryotes.</title>
        <authorList>
            <person name="Whitman W."/>
        </authorList>
    </citation>
    <scope>NUCLEOTIDE SEQUENCE [LARGE SCALE GENOMIC DNA]</scope>
    <source>
        <strain evidence="9 10">MP601</strain>
    </source>
</reference>
<keyword evidence="4" id="KW-0808">Transferase</keyword>
<feature type="transmembrane region" description="Helical" evidence="8">
    <location>
        <begin position="371"/>
        <end position="390"/>
    </location>
</feature>
<keyword evidence="2" id="KW-1003">Cell membrane</keyword>
<keyword evidence="7 8" id="KW-0472">Membrane</keyword>
<name>A0A841JKS8_9SPHI</name>
<feature type="transmembrane region" description="Helical" evidence="8">
    <location>
        <begin position="111"/>
        <end position="129"/>
    </location>
</feature>
<accession>A0A841JKS8</accession>
<evidence type="ECO:0000256" key="4">
    <source>
        <dbReference type="ARBA" id="ARBA00022679"/>
    </source>
</evidence>
<feature type="transmembrane region" description="Helical" evidence="8">
    <location>
        <begin position="80"/>
        <end position="99"/>
    </location>
</feature>
<proteinExistence type="predicted"/>
<keyword evidence="6 8" id="KW-1133">Transmembrane helix</keyword>
<evidence type="ECO:0000313" key="9">
    <source>
        <dbReference type="EMBL" id="MBB6128975.1"/>
    </source>
</evidence>
<comment type="subcellular location">
    <subcellularLocation>
        <location evidence="1">Cell membrane</location>
        <topology evidence="1">Multi-pass membrane protein</topology>
    </subcellularLocation>
</comment>
<dbReference type="Proteomes" id="UP000548326">
    <property type="component" value="Unassembled WGS sequence"/>
</dbReference>
<evidence type="ECO:0000313" key="10">
    <source>
        <dbReference type="Proteomes" id="UP000548326"/>
    </source>
</evidence>